<dbReference type="CDD" id="cd07035">
    <property type="entry name" value="TPP_PYR_POX_like"/>
    <property type="match status" value="1"/>
</dbReference>
<evidence type="ECO:0000256" key="2">
    <source>
        <dbReference type="ARBA" id="ARBA00007812"/>
    </source>
</evidence>
<dbReference type="RefSeq" id="WP_245878945.1">
    <property type="nucleotide sequence ID" value="NZ_FZOD01000092.1"/>
</dbReference>
<dbReference type="EMBL" id="FZOD01000092">
    <property type="protein sequence ID" value="SNT62658.1"/>
    <property type="molecule type" value="Genomic_DNA"/>
</dbReference>
<sequence>MESPKHAGDIAVAVSKAYGIETMFTLSGGHVFPLYDGAVHEGMPILDVRHEQSAVFAAEATARLTRKPGLAVLTAGPGITNGVSGVATAHFNGSPVVIMGGRAPQSRWGSGALQEIDHPPLFAPITKLAFTGSGADSIGQDVEMAFRTALAPHRGPVFLDFHMDHLFSAAPPLEE</sequence>
<organism evidence="4 5">
    <name type="scientific">Streptosporangium subroseum</name>
    <dbReference type="NCBI Taxonomy" id="106412"/>
    <lineage>
        <taxon>Bacteria</taxon>
        <taxon>Bacillati</taxon>
        <taxon>Actinomycetota</taxon>
        <taxon>Actinomycetes</taxon>
        <taxon>Streptosporangiales</taxon>
        <taxon>Streptosporangiaceae</taxon>
        <taxon>Streptosporangium</taxon>
    </lineage>
</organism>
<proteinExistence type="inferred from homology"/>
<dbReference type="GO" id="GO:0050660">
    <property type="term" value="F:flavin adenine dinucleotide binding"/>
    <property type="evidence" value="ECO:0007669"/>
    <property type="project" value="TreeGrafter"/>
</dbReference>
<name>A0A239P7S1_9ACTN</name>
<evidence type="ECO:0000259" key="3">
    <source>
        <dbReference type="Pfam" id="PF02776"/>
    </source>
</evidence>
<feature type="domain" description="Thiamine pyrophosphate enzyme N-terminal TPP-binding" evidence="3">
    <location>
        <begin position="7"/>
        <end position="118"/>
    </location>
</feature>
<dbReference type="PANTHER" id="PTHR18968:SF166">
    <property type="entry name" value="2-HYDROXYACYL-COA LYASE 2"/>
    <property type="match status" value="1"/>
</dbReference>
<dbReference type="Gene3D" id="3.40.50.970">
    <property type="match status" value="1"/>
</dbReference>
<dbReference type="PANTHER" id="PTHR18968">
    <property type="entry name" value="THIAMINE PYROPHOSPHATE ENZYMES"/>
    <property type="match status" value="1"/>
</dbReference>
<dbReference type="GO" id="GO:0000287">
    <property type="term" value="F:magnesium ion binding"/>
    <property type="evidence" value="ECO:0007669"/>
    <property type="project" value="UniProtKB-ARBA"/>
</dbReference>
<dbReference type="InterPro" id="IPR029061">
    <property type="entry name" value="THDP-binding"/>
</dbReference>
<dbReference type="GO" id="GO:0030976">
    <property type="term" value="F:thiamine pyrophosphate binding"/>
    <property type="evidence" value="ECO:0007669"/>
    <property type="project" value="InterPro"/>
</dbReference>
<dbReference type="InterPro" id="IPR012001">
    <property type="entry name" value="Thiamin_PyroP_enz_TPP-bd_dom"/>
</dbReference>
<comment type="cofactor">
    <cofactor evidence="1">
        <name>thiamine diphosphate</name>
        <dbReference type="ChEBI" id="CHEBI:58937"/>
    </cofactor>
</comment>
<keyword evidence="5" id="KW-1185">Reference proteome</keyword>
<evidence type="ECO:0000256" key="1">
    <source>
        <dbReference type="ARBA" id="ARBA00001964"/>
    </source>
</evidence>
<evidence type="ECO:0000313" key="4">
    <source>
        <dbReference type="EMBL" id="SNT62658.1"/>
    </source>
</evidence>
<protein>
    <submittedName>
        <fullName evidence="4">Acetolactate synthase-1/2/3 large subunit</fullName>
    </submittedName>
</protein>
<feature type="non-terminal residue" evidence="4">
    <location>
        <position position="175"/>
    </location>
</feature>
<reference evidence="4 5" key="1">
    <citation type="submission" date="2017-06" db="EMBL/GenBank/DDBJ databases">
        <authorList>
            <person name="Kim H.J."/>
            <person name="Triplett B.A."/>
        </authorList>
    </citation>
    <scope>NUCLEOTIDE SEQUENCE [LARGE SCALE GENOMIC DNA]</scope>
    <source>
        <strain evidence="4 5">CGMCC 4.2132</strain>
    </source>
</reference>
<comment type="similarity">
    <text evidence="2">Belongs to the TPP enzyme family.</text>
</comment>
<dbReference type="SUPFAM" id="SSF52518">
    <property type="entry name" value="Thiamin diphosphate-binding fold (THDP-binding)"/>
    <property type="match status" value="1"/>
</dbReference>
<dbReference type="GO" id="GO:0005948">
    <property type="term" value="C:acetolactate synthase complex"/>
    <property type="evidence" value="ECO:0007669"/>
    <property type="project" value="TreeGrafter"/>
</dbReference>
<dbReference type="InterPro" id="IPR045229">
    <property type="entry name" value="TPP_enz"/>
</dbReference>
<dbReference type="GO" id="GO:0009097">
    <property type="term" value="P:isoleucine biosynthetic process"/>
    <property type="evidence" value="ECO:0007669"/>
    <property type="project" value="TreeGrafter"/>
</dbReference>
<dbReference type="GO" id="GO:0003984">
    <property type="term" value="F:acetolactate synthase activity"/>
    <property type="evidence" value="ECO:0007669"/>
    <property type="project" value="TreeGrafter"/>
</dbReference>
<accession>A0A239P7S1</accession>
<gene>
    <name evidence="4" type="ORF">SAMN05216276_109234</name>
</gene>
<dbReference type="AlphaFoldDB" id="A0A239P7S1"/>
<evidence type="ECO:0000313" key="5">
    <source>
        <dbReference type="Proteomes" id="UP000198282"/>
    </source>
</evidence>
<dbReference type="Pfam" id="PF02776">
    <property type="entry name" value="TPP_enzyme_N"/>
    <property type="match status" value="1"/>
</dbReference>
<dbReference type="Proteomes" id="UP000198282">
    <property type="component" value="Unassembled WGS sequence"/>
</dbReference>
<dbReference type="GO" id="GO:0009099">
    <property type="term" value="P:L-valine biosynthetic process"/>
    <property type="evidence" value="ECO:0007669"/>
    <property type="project" value="TreeGrafter"/>
</dbReference>